<proteinExistence type="predicted"/>
<gene>
    <name evidence="1" type="ORF">COO20_09355</name>
</gene>
<protein>
    <submittedName>
        <fullName evidence="1">Uncharacterized protein</fullName>
    </submittedName>
</protein>
<evidence type="ECO:0000313" key="2">
    <source>
        <dbReference type="Proteomes" id="UP000233597"/>
    </source>
</evidence>
<reference evidence="1 2" key="1">
    <citation type="submission" date="2017-09" db="EMBL/GenBank/DDBJ databases">
        <title>Biodiversity and function of Thalassospira species in the particle-attached aromatic-hydrocarbon-degrading consortia from the surface seawater of the South China Sea.</title>
        <authorList>
            <person name="Dong C."/>
            <person name="Liu R."/>
            <person name="Shao Z."/>
        </authorList>
    </citation>
    <scope>NUCLEOTIDE SEQUENCE [LARGE SCALE GENOMIC DNA]</scope>
    <source>
        <strain evidence="1 2">CSC1P2</strain>
    </source>
</reference>
<evidence type="ECO:0000313" key="1">
    <source>
        <dbReference type="EMBL" id="PKR54338.1"/>
    </source>
</evidence>
<dbReference type="AlphaFoldDB" id="A0A2N3KUX4"/>
<name>A0A2N3KUX4_9PROT</name>
<accession>A0A2N3KUX4</accession>
<organism evidence="1 2">
    <name type="scientific">Thalassospira marina</name>
    <dbReference type="NCBI Taxonomy" id="2048283"/>
    <lineage>
        <taxon>Bacteria</taxon>
        <taxon>Pseudomonadati</taxon>
        <taxon>Pseudomonadota</taxon>
        <taxon>Alphaproteobacteria</taxon>
        <taxon>Rhodospirillales</taxon>
        <taxon>Thalassospiraceae</taxon>
        <taxon>Thalassospira</taxon>
    </lineage>
</organism>
<dbReference type="Proteomes" id="UP000233597">
    <property type="component" value="Unassembled WGS sequence"/>
</dbReference>
<sequence length="61" mass="6841">MPETGARPFLTKKDEKFKFAKIYPVSMRYQTRKAKLDGAVKPLVPQADTVELSAAMKKAGR</sequence>
<dbReference type="EMBL" id="NWTK01000005">
    <property type="protein sequence ID" value="PKR54338.1"/>
    <property type="molecule type" value="Genomic_DNA"/>
</dbReference>
<dbReference type="RefSeq" id="WP_101265858.1">
    <property type="nucleotide sequence ID" value="NZ_NWTK01000005.1"/>
</dbReference>
<comment type="caution">
    <text evidence="1">The sequence shown here is derived from an EMBL/GenBank/DDBJ whole genome shotgun (WGS) entry which is preliminary data.</text>
</comment>